<evidence type="ECO:0000313" key="1">
    <source>
        <dbReference type="EMBL" id="MDN8621000.1"/>
    </source>
</evidence>
<organism evidence="1 2">
    <name type="scientific">Corynebacterium kefirresidentii</name>
    <dbReference type="NCBI Taxonomy" id="1979527"/>
    <lineage>
        <taxon>Bacteria</taxon>
        <taxon>Bacillati</taxon>
        <taxon>Actinomycetota</taxon>
        <taxon>Actinomycetes</taxon>
        <taxon>Mycobacteriales</taxon>
        <taxon>Corynebacteriaceae</taxon>
        <taxon>Corynebacterium</taxon>
    </lineage>
</organism>
<gene>
    <name evidence="1" type="ORF">Q0N36_10520</name>
</gene>
<proteinExistence type="predicted"/>
<dbReference type="EMBL" id="JAUKFM010000008">
    <property type="protein sequence ID" value="MDN8621000.1"/>
    <property type="molecule type" value="Genomic_DNA"/>
</dbReference>
<dbReference type="RefSeq" id="WP_023019952.1">
    <property type="nucleotide sequence ID" value="NZ_CP175769.1"/>
</dbReference>
<comment type="caution">
    <text evidence="1">The sequence shown here is derived from an EMBL/GenBank/DDBJ whole genome shotgun (WGS) entry which is preliminary data.</text>
</comment>
<reference evidence="1" key="1">
    <citation type="submission" date="2023-07" db="EMBL/GenBank/DDBJ databases">
        <title>Insights into the diversity of cutaneous corynebacteria.</title>
        <authorList>
            <person name="Bruggemann H."/>
            <person name="Poehlein A."/>
        </authorList>
    </citation>
    <scope>NUCLEOTIDE SEQUENCE</scope>
    <source>
        <strain evidence="1">P7_F1</strain>
    </source>
</reference>
<accession>A0ABT8Q6K4</accession>
<evidence type="ECO:0000313" key="2">
    <source>
        <dbReference type="Proteomes" id="UP001174347"/>
    </source>
</evidence>
<sequence>MQELSSNFGSFVELSSNLFNSIHEVLSPLLSIAEGASKLIGMFV</sequence>
<dbReference type="Proteomes" id="UP001174347">
    <property type="component" value="Unassembled WGS sequence"/>
</dbReference>
<protein>
    <submittedName>
        <fullName evidence="1">Uncharacterized protein</fullName>
    </submittedName>
</protein>
<keyword evidence="2" id="KW-1185">Reference proteome</keyword>
<name>A0ABT8Q6K4_9CORY</name>